<evidence type="ECO:0000256" key="2">
    <source>
        <dbReference type="ARBA" id="ARBA00023125"/>
    </source>
</evidence>
<keyword evidence="2" id="KW-0238">DNA-binding</keyword>
<organism evidence="4 5">
    <name type="scientific">Phormidesmis priestleyi ULC007</name>
    <dbReference type="NCBI Taxonomy" id="1920490"/>
    <lineage>
        <taxon>Bacteria</taxon>
        <taxon>Bacillati</taxon>
        <taxon>Cyanobacteriota</taxon>
        <taxon>Cyanophyceae</taxon>
        <taxon>Leptolyngbyales</taxon>
        <taxon>Leptolyngbyaceae</taxon>
        <taxon>Phormidesmis</taxon>
    </lineage>
</organism>
<dbReference type="Gene3D" id="3.90.1530.30">
    <property type="match status" value="1"/>
</dbReference>
<dbReference type="AlphaFoldDB" id="A0A2T1D2T1"/>
<proteinExistence type="inferred from homology"/>
<dbReference type="SUPFAM" id="SSF109709">
    <property type="entry name" value="KorB DNA-binding domain-like"/>
    <property type="match status" value="1"/>
</dbReference>
<evidence type="ECO:0000313" key="5">
    <source>
        <dbReference type="Proteomes" id="UP000238634"/>
    </source>
</evidence>
<dbReference type="GO" id="GO:0003677">
    <property type="term" value="F:DNA binding"/>
    <property type="evidence" value="ECO:0007669"/>
    <property type="project" value="UniProtKB-KW"/>
</dbReference>
<dbReference type="GO" id="GO:0007059">
    <property type="term" value="P:chromosome segregation"/>
    <property type="evidence" value="ECO:0007669"/>
    <property type="project" value="TreeGrafter"/>
</dbReference>
<evidence type="ECO:0000313" key="4">
    <source>
        <dbReference type="EMBL" id="PSB14787.1"/>
    </source>
</evidence>
<accession>A0A2T1D2T1</accession>
<protein>
    <submittedName>
        <fullName evidence="4">ParB/RepB/Spo0J family partition protein</fullName>
    </submittedName>
</protein>
<dbReference type="OrthoDB" id="9802051at2"/>
<dbReference type="PANTHER" id="PTHR33375">
    <property type="entry name" value="CHROMOSOME-PARTITIONING PROTEIN PARB-RELATED"/>
    <property type="match status" value="1"/>
</dbReference>
<dbReference type="Pfam" id="PF02195">
    <property type="entry name" value="ParB_N"/>
    <property type="match status" value="1"/>
</dbReference>
<dbReference type="InterPro" id="IPR036086">
    <property type="entry name" value="ParB/Sulfiredoxin_sf"/>
</dbReference>
<dbReference type="RefSeq" id="WP_073075256.1">
    <property type="nucleotide sequence ID" value="NZ_MPPI01000070.1"/>
</dbReference>
<dbReference type="Gene3D" id="1.10.10.2830">
    <property type="match status" value="1"/>
</dbReference>
<dbReference type="InterPro" id="IPR041468">
    <property type="entry name" value="HTH_ParB/Spo0J"/>
</dbReference>
<feature type="domain" description="ParB-like N-terminal" evidence="3">
    <location>
        <begin position="29"/>
        <end position="119"/>
    </location>
</feature>
<dbReference type="CDD" id="cd16393">
    <property type="entry name" value="SPO0J_N"/>
    <property type="match status" value="1"/>
</dbReference>
<reference evidence="4 5" key="2">
    <citation type="submission" date="2018-03" db="EMBL/GenBank/DDBJ databases">
        <title>The ancient ancestry and fast evolution of plastids.</title>
        <authorList>
            <person name="Moore K.R."/>
            <person name="Magnabosco C."/>
            <person name="Momper L."/>
            <person name="Gold D.A."/>
            <person name="Bosak T."/>
            <person name="Fournier G.P."/>
        </authorList>
    </citation>
    <scope>NUCLEOTIDE SEQUENCE [LARGE SCALE GENOMIC DNA]</scope>
    <source>
        <strain evidence="4 5">ULC007</strain>
    </source>
</reference>
<gene>
    <name evidence="4" type="ORF">C7B65_25835</name>
</gene>
<dbReference type="Pfam" id="PF17762">
    <property type="entry name" value="HTH_ParB"/>
    <property type="match status" value="1"/>
</dbReference>
<dbReference type="SMART" id="SM00470">
    <property type="entry name" value="ParB"/>
    <property type="match status" value="1"/>
</dbReference>
<name>A0A2T1D2T1_9CYAN</name>
<sequence>MNKNRSVVPQMRGVSAFLSAPVEAAASINTVSISKIRLPSHQPRRYFDPEKLQQLTDSIKQHGVLEPLLVRPLQQGEYELVAGERRYRAAKAGGLETVPITVRELSDQEAVQLALVENLQREDLNPIEETEGVLELLTLTVGCSREEISEALTQMATAQKKGIDPSGNVSRQVEAIANILESTINLTPESFRTSRLPLLNLPSEILDSIRQGKLEYTKARAISRVKDEHQRQHLLQTAIEQSLSLTQIKQQIKELTVVSKPELPTMSDRLVLISRQLKGLTDPKKQKRLEKLLQDLESLVET</sequence>
<dbReference type="STRING" id="1920490.GCA_001895925_03367"/>
<dbReference type="EMBL" id="PVWG01000077">
    <property type="protein sequence ID" value="PSB14787.1"/>
    <property type="molecule type" value="Genomic_DNA"/>
</dbReference>
<dbReference type="GO" id="GO:0005694">
    <property type="term" value="C:chromosome"/>
    <property type="evidence" value="ECO:0007669"/>
    <property type="project" value="TreeGrafter"/>
</dbReference>
<dbReference type="Proteomes" id="UP000238634">
    <property type="component" value="Unassembled WGS sequence"/>
</dbReference>
<dbReference type="SUPFAM" id="SSF110849">
    <property type="entry name" value="ParB/Sulfiredoxin"/>
    <property type="match status" value="1"/>
</dbReference>
<dbReference type="PANTHER" id="PTHR33375:SF7">
    <property type="entry name" value="CHROMOSOME 2-PARTITIONING PROTEIN PARB-RELATED"/>
    <property type="match status" value="1"/>
</dbReference>
<dbReference type="InterPro" id="IPR004437">
    <property type="entry name" value="ParB/RepB/Spo0J"/>
</dbReference>
<reference evidence="4 5" key="1">
    <citation type="submission" date="2018-02" db="EMBL/GenBank/DDBJ databases">
        <authorList>
            <person name="Cohen D.B."/>
            <person name="Kent A.D."/>
        </authorList>
    </citation>
    <scope>NUCLEOTIDE SEQUENCE [LARGE SCALE GENOMIC DNA]</scope>
    <source>
        <strain evidence="4 5">ULC007</strain>
    </source>
</reference>
<comment type="similarity">
    <text evidence="1">Belongs to the ParB family.</text>
</comment>
<keyword evidence="5" id="KW-1185">Reference proteome</keyword>
<dbReference type="NCBIfam" id="TIGR00180">
    <property type="entry name" value="parB_part"/>
    <property type="match status" value="1"/>
</dbReference>
<comment type="caution">
    <text evidence="4">The sequence shown here is derived from an EMBL/GenBank/DDBJ whole genome shotgun (WGS) entry which is preliminary data.</text>
</comment>
<dbReference type="InterPro" id="IPR050336">
    <property type="entry name" value="Chromosome_partition/occlusion"/>
</dbReference>
<dbReference type="FunFam" id="3.90.1530.30:FF:000001">
    <property type="entry name" value="Chromosome partitioning protein ParB"/>
    <property type="match status" value="1"/>
</dbReference>
<evidence type="ECO:0000259" key="3">
    <source>
        <dbReference type="SMART" id="SM00470"/>
    </source>
</evidence>
<dbReference type="InterPro" id="IPR003115">
    <property type="entry name" value="ParB_N"/>
</dbReference>
<evidence type="ECO:0000256" key="1">
    <source>
        <dbReference type="ARBA" id="ARBA00006295"/>
    </source>
</evidence>